<dbReference type="Proteomes" id="UP001195571">
    <property type="component" value="Unassembled WGS sequence"/>
</dbReference>
<dbReference type="InterPro" id="IPR002871">
    <property type="entry name" value="NIF_FeS_clus_asmbl_NifU_N"/>
</dbReference>
<evidence type="ECO:0000313" key="2">
    <source>
        <dbReference type="EMBL" id="MBP5835924.1"/>
    </source>
</evidence>
<dbReference type="CDD" id="cd06664">
    <property type="entry name" value="IscU_like"/>
    <property type="match status" value="1"/>
</dbReference>
<dbReference type="Pfam" id="PF01592">
    <property type="entry name" value="NifU_N"/>
    <property type="match status" value="1"/>
</dbReference>
<evidence type="ECO:0000313" key="3">
    <source>
        <dbReference type="Proteomes" id="UP001195571"/>
    </source>
</evidence>
<dbReference type="EMBL" id="JACAOD020000006">
    <property type="protein sequence ID" value="MBP5835924.1"/>
    <property type="molecule type" value="Genomic_DNA"/>
</dbReference>
<dbReference type="RefSeq" id="WP_203552187.1">
    <property type="nucleotide sequence ID" value="NZ_JACAOD020000006.1"/>
</dbReference>
<gene>
    <name evidence="2" type="ORF">CHTY_001640</name>
</gene>
<sequence length="152" mass="17651">MLEINQLYRDIVMKHYQNPQNWGLSEDNDFISLTHKNTSCGDSIVLQIKIIGHKIQDIRYETQSCAICRASASLMSIYLKHLEISESLDKIDTFLAMINNQSLNEAKIEEDLLLFKHFTNFPGRIVCIALPWQALKKIIKKNTINIYKKRPI</sequence>
<comment type="caution">
    <text evidence="2">The sequence shown here is derived from an EMBL/GenBank/DDBJ whole genome shotgun (WGS) entry which is preliminary data.</text>
</comment>
<accession>A0ABS5CY58</accession>
<organism evidence="2 3">
    <name type="scientific">Candidatus Phytoplasma meliae</name>
    <dbReference type="NCBI Taxonomy" id="1848402"/>
    <lineage>
        <taxon>Bacteria</taxon>
        <taxon>Bacillati</taxon>
        <taxon>Mycoplasmatota</taxon>
        <taxon>Mollicutes</taxon>
        <taxon>Acholeplasmatales</taxon>
        <taxon>Acholeplasmataceae</taxon>
        <taxon>Candidatus Phytoplasma</taxon>
        <taxon>16SrXIII (Mexican periwinkle virescence group)</taxon>
    </lineage>
</organism>
<evidence type="ECO:0000259" key="1">
    <source>
        <dbReference type="Pfam" id="PF01592"/>
    </source>
</evidence>
<proteinExistence type="predicted"/>
<dbReference type="SUPFAM" id="SSF82649">
    <property type="entry name" value="SufE/NifU"/>
    <property type="match status" value="1"/>
</dbReference>
<reference evidence="2" key="1">
    <citation type="submission" date="2021-04" db="EMBL/GenBank/DDBJ databases">
        <title>Genomic features of Candidatus Phytoplasma meliae isolate ChTYXIII (1SrXIII-G).</title>
        <authorList>
            <person name="Fernandez F.D."/>
            <person name="Conci L.R."/>
        </authorList>
    </citation>
    <scope>NUCLEOTIDE SEQUENCE [LARGE SCALE GENOMIC DNA]</scope>
    <source>
        <strain evidence="2">ChTYXIII-Mo</strain>
    </source>
</reference>
<keyword evidence="3" id="KW-1185">Reference proteome</keyword>
<dbReference type="NCBIfam" id="TIGR01994">
    <property type="entry name" value="SUF_scaf_2"/>
    <property type="match status" value="1"/>
</dbReference>
<feature type="domain" description="NIF system FeS cluster assembly NifU N-terminal" evidence="1">
    <location>
        <begin position="8"/>
        <end position="107"/>
    </location>
</feature>
<dbReference type="PANTHER" id="PTHR10093">
    <property type="entry name" value="IRON-SULFUR CLUSTER ASSEMBLY ENZYME NIFU HOMOLOG"/>
    <property type="match status" value="1"/>
</dbReference>
<protein>
    <submittedName>
        <fullName evidence="2">SUF system NifU family Fe-S cluster assembly protein</fullName>
    </submittedName>
</protein>
<dbReference type="Gene3D" id="3.90.1010.10">
    <property type="match status" value="1"/>
</dbReference>
<name>A0ABS5CY58_9MOLU</name>